<dbReference type="InterPro" id="IPR043834">
    <property type="entry name" value="REC"/>
</dbReference>
<name>A0A2M9C8Z9_9FLAO</name>
<dbReference type="Proteomes" id="UP000228740">
    <property type="component" value="Unassembled WGS sequence"/>
</dbReference>
<dbReference type="RefSeq" id="WP_100376037.1">
    <property type="nucleotide sequence ID" value="NZ_PGFD01000001.1"/>
</dbReference>
<accession>A0A2M9C8Z9</accession>
<dbReference type="AlphaFoldDB" id="A0A2M9C8Z9"/>
<dbReference type="OrthoDB" id="5135940at2"/>
<dbReference type="Pfam" id="PF19192">
    <property type="entry name" value="Response_reg_2"/>
    <property type="match status" value="1"/>
</dbReference>
<feature type="domain" description="Response receiver" evidence="1">
    <location>
        <begin position="16"/>
        <end position="174"/>
    </location>
</feature>
<evidence type="ECO:0000313" key="2">
    <source>
        <dbReference type="EMBL" id="PJJ67321.1"/>
    </source>
</evidence>
<evidence type="ECO:0000313" key="3">
    <source>
        <dbReference type="Proteomes" id="UP000228740"/>
    </source>
</evidence>
<comment type="caution">
    <text evidence="2">The sequence shown here is derived from an EMBL/GenBank/DDBJ whole genome shotgun (WGS) entry which is preliminary data.</text>
</comment>
<dbReference type="EMBL" id="PGFD01000001">
    <property type="protein sequence ID" value="PJJ67321.1"/>
    <property type="molecule type" value="Genomic_DNA"/>
</dbReference>
<sequence>MSTSFTTKSKEIVDAFIRNILFVDDQIYGEGDKNHELETEKLIKAFSKAKKLCSFNNPSSEEDFDNVIEMAKKTDISVLDWKINIESSKTHTLDEEEDIDTIDSRGTFTLKLIEKLLEERKNDLKLVFIYTAETDLQKIVVVLLTNLKKYGVEQISENILGNSNFRVVVGGKPSLKSSFAHTPELKKWIIDYENMPDTLLSHFTKMTTGLVSNFALMSLSTLRNNTGKLLGLFSNEMDSAYLGHKSIIPKQEDAEELLIELFGDCIVDLLFYENISKSLRNQINGWINAIIIDEVHEVNSKNFQRNKKLLRNLLFSSVEDVESRFYNTITDLGLSQKDKRQLITTSTKLFLNKSDIAKAESNDILFANLTHHKSIFIPKSISPILTLGTLIKSSNTDTDGQNIYYVCIQQKCDSVRILKNQDRKFLFIPLYISKDKFDVLTPDGIKLKVDKSSFSIRTIKFICSDTTGVIKARKARTGKFYFKQKYKSSEENFEWILDLKDMHSQRIITQYTSVLARVGLNESEWLRRWTGN</sequence>
<protein>
    <recommendedName>
        <fullName evidence="1">Response receiver domain-containing protein</fullName>
    </recommendedName>
</protein>
<proteinExistence type="predicted"/>
<organism evidence="2 3">
    <name type="scientific">Chryseobacterium geocarposphaerae</name>
    <dbReference type="NCBI Taxonomy" id="1416776"/>
    <lineage>
        <taxon>Bacteria</taxon>
        <taxon>Pseudomonadati</taxon>
        <taxon>Bacteroidota</taxon>
        <taxon>Flavobacteriia</taxon>
        <taxon>Flavobacteriales</taxon>
        <taxon>Weeksellaceae</taxon>
        <taxon>Chryseobacterium group</taxon>
        <taxon>Chryseobacterium</taxon>
    </lineage>
</organism>
<reference evidence="2 3" key="1">
    <citation type="submission" date="2017-11" db="EMBL/GenBank/DDBJ databases">
        <title>Genomic Encyclopedia of Archaeal and Bacterial Type Strains, Phase II (KMG-II): From Individual Species to Whole Genera.</title>
        <authorList>
            <person name="Goeker M."/>
        </authorList>
    </citation>
    <scope>NUCLEOTIDE SEQUENCE [LARGE SCALE GENOMIC DNA]</scope>
    <source>
        <strain evidence="2 3">DSM 27617</strain>
    </source>
</reference>
<gene>
    <name evidence="2" type="ORF">CLV73_1325</name>
</gene>
<evidence type="ECO:0000259" key="1">
    <source>
        <dbReference type="Pfam" id="PF19192"/>
    </source>
</evidence>
<keyword evidence="3" id="KW-1185">Reference proteome</keyword>